<dbReference type="InterPro" id="IPR050164">
    <property type="entry name" value="Peptidase_C19"/>
</dbReference>
<dbReference type="GO" id="GO:0005829">
    <property type="term" value="C:cytosol"/>
    <property type="evidence" value="ECO:0007669"/>
    <property type="project" value="TreeGrafter"/>
</dbReference>
<dbReference type="PANTHER" id="PTHR24006">
    <property type="entry name" value="UBIQUITIN CARBOXYL-TERMINAL HYDROLASE"/>
    <property type="match status" value="1"/>
</dbReference>
<evidence type="ECO:0000313" key="1">
    <source>
        <dbReference type="EMBL" id="WVY92089.1"/>
    </source>
</evidence>
<sequence>MPGSSSSEKNVVDSSGCADAVSVHNLKTVGSRVSNHVINPSSTSELAESIRQSFADTKCGNKGIQSGTVTSSRVVGSPKSNDKIKCMKCGGKSERQERMMDLTVEIDGEIATLEDALRQFTTAETLDGENKYNCVRLVSNIIIACCCFQYYITQLAQRICW</sequence>
<dbReference type="GO" id="GO:0016579">
    <property type="term" value="P:protein deubiquitination"/>
    <property type="evidence" value="ECO:0007669"/>
    <property type="project" value="TreeGrafter"/>
</dbReference>
<dbReference type="Proteomes" id="UP001374535">
    <property type="component" value="Chromosome 11"/>
</dbReference>
<evidence type="ECO:0000313" key="2">
    <source>
        <dbReference type="Proteomes" id="UP001374535"/>
    </source>
</evidence>
<dbReference type="AlphaFoldDB" id="A0AAQ3MJF1"/>
<keyword evidence="2" id="KW-1185">Reference proteome</keyword>
<dbReference type="Gene3D" id="3.90.70.10">
    <property type="entry name" value="Cysteine proteinases"/>
    <property type="match status" value="1"/>
</dbReference>
<name>A0AAQ3MJF1_VIGMU</name>
<dbReference type="GO" id="GO:0004843">
    <property type="term" value="F:cysteine-type deubiquitinase activity"/>
    <property type="evidence" value="ECO:0007669"/>
    <property type="project" value="TreeGrafter"/>
</dbReference>
<dbReference type="PANTHER" id="PTHR24006:SF874">
    <property type="entry name" value="UBIQUITIN CARBOXYL-TERMINAL HYDROLASE 16"/>
    <property type="match status" value="1"/>
</dbReference>
<reference evidence="1 2" key="1">
    <citation type="journal article" date="2023" name="Life. Sci Alliance">
        <title>Evolutionary insights into 3D genome organization and epigenetic landscape of Vigna mungo.</title>
        <authorList>
            <person name="Junaid A."/>
            <person name="Singh B."/>
            <person name="Bhatia S."/>
        </authorList>
    </citation>
    <scope>NUCLEOTIDE SEQUENCE [LARGE SCALE GENOMIC DNA]</scope>
    <source>
        <strain evidence="1">Urdbean</strain>
    </source>
</reference>
<organism evidence="1 2">
    <name type="scientific">Vigna mungo</name>
    <name type="common">Black gram</name>
    <name type="synonym">Phaseolus mungo</name>
    <dbReference type="NCBI Taxonomy" id="3915"/>
    <lineage>
        <taxon>Eukaryota</taxon>
        <taxon>Viridiplantae</taxon>
        <taxon>Streptophyta</taxon>
        <taxon>Embryophyta</taxon>
        <taxon>Tracheophyta</taxon>
        <taxon>Spermatophyta</taxon>
        <taxon>Magnoliopsida</taxon>
        <taxon>eudicotyledons</taxon>
        <taxon>Gunneridae</taxon>
        <taxon>Pentapetalae</taxon>
        <taxon>rosids</taxon>
        <taxon>fabids</taxon>
        <taxon>Fabales</taxon>
        <taxon>Fabaceae</taxon>
        <taxon>Papilionoideae</taxon>
        <taxon>50 kb inversion clade</taxon>
        <taxon>NPAAA clade</taxon>
        <taxon>indigoferoid/millettioid clade</taxon>
        <taxon>Phaseoleae</taxon>
        <taxon>Vigna</taxon>
    </lineage>
</organism>
<dbReference type="EMBL" id="CP144690">
    <property type="protein sequence ID" value="WVY92089.1"/>
    <property type="molecule type" value="Genomic_DNA"/>
</dbReference>
<proteinExistence type="predicted"/>
<dbReference type="GO" id="GO:0005634">
    <property type="term" value="C:nucleus"/>
    <property type="evidence" value="ECO:0007669"/>
    <property type="project" value="TreeGrafter"/>
</dbReference>
<dbReference type="InterPro" id="IPR038765">
    <property type="entry name" value="Papain-like_cys_pep_sf"/>
</dbReference>
<accession>A0AAQ3MJF1</accession>
<dbReference type="SUPFAM" id="SSF54001">
    <property type="entry name" value="Cysteine proteinases"/>
    <property type="match status" value="1"/>
</dbReference>
<gene>
    <name evidence="1" type="ORF">V8G54_037603</name>
</gene>
<protein>
    <submittedName>
        <fullName evidence="1">Uncharacterized protein</fullName>
    </submittedName>
</protein>